<dbReference type="OrthoDB" id="2380065at2"/>
<organism evidence="1 2">
    <name type="scientific">Tumebacillus flagellatus</name>
    <dbReference type="NCBI Taxonomy" id="1157490"/>
    <lineage>
        <taxon>Bacteria</taxon>
        <taxon>Bacillati</taxon>
        <taxon>Bacillota</taxon>
        <taxon>Bacilli</taxon>
        <taxon>Bacillales</taxon>
        <taxon>Alicyclobacillaceae</taxon>
        <taxon>Tumebacillus</taxon>
    </lineage>
</organism>
<dbReference type="AlphaFoldDB" id="A0A074LN92"/>
<dbReference type="EMBL" id="JMIR01000029">
    <property type="protein sequence ID" value="KEO81980.1"/>
    <property type="molecule type" value="Genomic_DNA"/>
</dbReference>
<evidence type="ECO:0000313" key="2">
    <source>
        <dbReference type="Proteomes" id="UP000027931"/>
    </source>
</evidence>
<reference evidence="1 2" key="1">
    <citation type="journal article" date="2013" name="Int. J. Syst. Evol. Microbiol.">
        <title>Tumebacillus flagellatus sp. nov., an alpha-amylase/pullulanase-producing bacterium isolated from cassava wastewater.</title>
        <authorList>
            <person name="Wang Q."/>
            <person name="Xie N."/>
            <person name="Qin Y."/>
            <person name="Shen N."/>
            <person name="Zhu J."/>
            <person name="Mi H."/>
            <person name="Huang R."/>
        </authorList>
    </citation>
    <scope>NUCLEOTIDE SEQUENCE [LARGE SCALE GENOMIC DNA]</scope>
    <source>
        <strain evidence="1 2">GST4</strain>
    </source>
</reference>
<accession>A0A074LN92</accession>
<dbReference type="Proteomes" id="UP000027931">
    <property type="component" value="Unassembled WGS sequence"/>
</dbReference>
<keyword evidence="2" id="KW-1185">Reference proteome</keyword>
<gene>
    <name evidence="1" type="ORF">EL26_17565</name>
</gene>
<comment type="caution">
    <text evidence="1">The sequence shown here is derived from an EMBL/GenBank/DDBJ whole genome shotgun (WGS) entry which is preliminary data.</text>
</comment>
<dbReference type="STRING" id="1157490.EL26_17565"/>
<protein>
    <submittedName>
        <fullName evidence="1">Uncharacterized protein</fullName>
    </submittedName>
</protein>
<dbReference type="RefSeq" id="WP_038091478.1">
    <property type="nucleotide sequence ID" value="NZ_JMIR01000029.1"/>
</dbReference>
<evidence type="ECO:0000313" key="1">
    <source>
        <dbReference type="EMBL" id="KEO81980.1"/>
    </source>
</evidence>
<sequence>MDRGGFFISEIKTGNQVGNFEQAAQAFGPAGSKGEATVELDQYLVQYAPKEVYDHAQLLRVISKP</sequence>
<proteinExistence type="predicted"/>
<name>A0A074LN92_9BACL</name>